<dbReference type="STRING" id="1348253.LK09_02750"/>
<feature type="domain" description="HNH nuclease" evidence="2">
    <location>
        <begin position="386"/>
        <end position="438"/>
    </location>
</feature>
<evidence type="ECO:0000256" key="1">
    <source>
        <dbReference type="SAM" id="MobiDB-lite"/>
    </source>
</evidence>
<dbReference type="Pfam" id="PF02720">
    <property type="entry name" value="DUF222"/>
    <property type="match status" value="1"/>
</dbReference>
<comment type="caution">
    <text evidence="3">The sequence shown here is derived from an EMBL/GenBank/DDBJ whole genome shotgun (WGS) entry which is preliminary data.</text>
</comment>
<evidence type="ECO:0000313" key="3">
    <source>
        <dbReference type="EMBL" id="KHK99556.1"/>
    </source>
</evidence>
<reference evidence="3 4" key="1">
    <citation type="submission" date="2014-11" db="EMBL/GenBank/DDBJ databases">
        <title>Genome sequence of Microbacterium mangrovi MUSC 115(T).</title>
        <authorList>
            <person name="Lee L.-H."/>
        </authorList>
    </citation>
    <scope>NUCLEOTIDE SEQUENCE [LARGE SCALE GENOMIC DNA]</scope>
    <source>
        <strain evidence="3 4">MUSC 115</strain>
    </source>
</reference>
<evidence type="ECO:0000313" key="4">
    <source>
        <dbReference type="Proteomes" id="UP000031030"/>
    </source>
</evidence>
<evidence type="ECO:0000259" key="2">
    <source>
        <dbReference type="SMART" id="SM00507"/>
    </source>
</evidence>
<accession>A0A0B2AD36</accession>
<dbReference type="EMBL" id="JTDK01000002">
    <property type="protein sequence ID" value="KHK99556.1"/>
    <property type="molecule type" value="Genomic_DNA"/>
</dbReference>
<dbReference type="Proteomes" id="UP000031030">
    <property type="component" value="Unassembled WGS sequence"/>
</dbReference>
<dbReference type="RefSeq" id="WP_039395514.1">
    <property type="nucleotide sequence ID" value="NZ_JTDK01000002.1"/>
</dbReference>
<organism evidence="3 4">
    <name type="scientific">Microbacterium mangrovi</name>
    <dbReference type="NCBI Taxonomy" id="1348253"/>
    <lineage>
        <taxon>Bacteria</taxon>
        <taxon>Bacillati</taxon>
        <taxon>Actinomycetota</taxon>
        <taxon>Actinomycetes</taxon>
        <taxon>Micrococcales</taxon>
        <taxon>Microbacteriaceae</taxon>
        <taxon>Microbacterium</taxon>
    </lineage>
</organism>
<sequence length="498" mass="53365">MASFVAKVDHQLDVLTAMLGEVSVTEAGTAVTRLQDDEVVAVIASTSAAIRELEALRVVATGVVAERSTRDAGHGGLAQKRGHRSAVGLIQDLTGVSRTQAGKAARLGQALVDTVQTAPPGDPDDGSQPDPTTPLRAWHACLGEAFTAGRITLDQQTAIRRGLGEPPSDGDSASEQPDAETTAAWTTAAEQLIDEASRRTVEDLGSAARCIRDQLDPEGARRRFEEQYEARSFRMWRDADGVTCAKIRFEPGGAAWVTSVLDAALRPRRGGPRFVDPDEKAAADALVADPRTNDQLAYDLLLDVLHTGSLADAASVFGARQAGVRVVVTDTSRTGSGVAVIEDTNTTVPAAFAAQHVCDTGTTTITIDPNGNPLNLGRDTRLFTAKQRLALAQRDGGCGWTGCDRPPSSCEAHHIDLHSEGGRTDVDRGILLCRFHHMNLHHHGWWITRDGTGPFVLHSPDPDVEHIVLHQRLERRYAFGDLQPPPTRFRTATPEAAA</sequence>
<dbReference type="AlphaFoldDB" id="A0A0B2AD36"/>
<dbReference type="InterPro" id="IPR003870">
    <property type="entry name" value="DUF222"/>
</dbReference>
<name>A0A0B2AD36_9MICO</name>
<dbReference type="CDD" id="cd00085">
    <property type="entry name" value="HNHc"/>
    <property type="match status" value="1"/>
</dbReference>
<feature type="region of interest" description="Disordered" evidence="1">
    <location>
        <begin position="115"/>
        <end position="135"/>
    </location>
</feature>
<proteinExistence type="predicted"/>
<dbReference type="OrthoDB" id="5177627at2"/>
<gene>
    <name evidence="3" type="ORF">LK09_02750</name>
</gene>
<feature type="region of interest" description="Disordered" evidence="1">
    <location>
        <begin position="161"/>
        <end position="182"/>
    </location>
</feature>
<dbReference type="InterPro" id="IPR003615">
    <property type="entry name" value="HNH_nuc"/>
</dbReference>
<protein>
    <recommendedName>
        <fullName evidence="2">HNH nuclease domain-containing protein</fullName>
    </recommendedName>
</protein>
<keyword evidence="4" id="KW-1185">Reference proteome</keyword>
<dbReference type="SMART" id="SM00507">
    <property type="entry name" value="HNHc"/>
    <property type="match status" value="1"/>
</dbReference>